<protein>
    <submittedName>
        <fullName evidence="4">Chitobiase/beta-hexosaminidase C-terminal domain-containing protein</fullName>
    </submittedName>
</protein>
<dbReference type="Proteomes" id="UP000647133">
    <property type="component" value="Unassembled WGS sequence"/>
</dbReference>
<evidence type="ECO:0000313" key="4">
    <source>
        <dbReference type="EMBL" id="MBD8491290.1"/>
    </source>
</evidence>
<dbReference type="EMBL" id="JACYTQ010000012">
    <property type="protein sequence ID" value="MBD8491290.1"/>
    <property type="molecule type" value="Genomic_DNA"/>
</dbReference>
<dbReference type="InterPro" id="IPR032675">
    <property type="entry name" value="LRR_dom_sf"/>
</dbReference>
<keyword evidence="1" id="KW-0812">Transmembrane</keyword>
<dbReference type="InterPro" id="IPR036909">
    <property type="entry name" value="Cyt_c-like_dom_sf"/>
</dbReference>
<dbReference type="InterPro" id="IPR011429">
    <property type="entry name" value="Cyt_c_Planctomycete-type"/>
</dbReference>
<feature type="transmembrane region" description="Helical" evidence="1">
    <location>
        <begin position="47"/>
        <end position="69"/>
    </location>
</feature>
<organism evidence="4 5">
    <name type="scientific">Echinicola arenosa</name>
    <dbReference type="NCBI Taxonomy" id="2774144"/>
    <lineage>
        <taxon>Bacteria</taxon>
        <taxon>Pseudomonadati</taxon>
        <taxon>Bacteroidota</taxon>
        <taxon>Cytophagia</taxon>
        <taxon>Cytophagales</taxon>
        <taxon>Cyclobacteriaceae</taxon>
        <taxon>Echinicola</taxon>
    </lineage>
</organism>
<dbReference type="SUPFAM" id="SSF46626">
    <property type="entry name" value="Cytochrome c"/>
    <property type="match status" value="1"/>
</dbReference>
<dbReference type="Pfam" id="PF13287">
    <property type="entry name" value="Fn3_assoc"/>
    <property type="match status" value="1"/>
</dbReference>
<keyword evidence="5" id="KW-1185">Reference proteome</keyword>
<feature type="transmembrane region" description="Helical" evidence="1">
    <location>
        <begin position="112"/>
        <end position="129"/>
    </location>
</feature>
<dbReference type="SUPFAM" id="SSF52058">
    <property type="entry name" value="L domain-like"/>
    <property type="match status" value="1"/>
</dbReference>
<feature type="transmembrane region" description="Helical" evidence="1">
    <location>
        <begin position="7"/>
        <end position="27"/>
    </location>
</feature>
<comment type="caution">
    <text evidence="4">The sequence shown here is derived from an EMBL/GenBank/DDBJ whole genome shotgun (WGS) entry which is preliminary data.</text>
</comment>
<evidence type="ECO:0000313" key="5">
    <source>
        <dbReference type="Proteomes" id="UP000647133"/>
    </source>
</evidence>
<dbReference type="Pfam" id="PF09990">
    <property type="entry name" value="DUF2231"/>
    <property type="match status" value="1"/>
</dbReference>
<evidence type="ECO:0000256" key="1">
    <source>
        <dbReference type="SAM" id="Phobius"/>
    </source>
</evidence>
<evidence type="ECO:0000259" key="3">
    <source>
        <dbReference type="Pfam" id="PF09990"/>
    </source>
</evidence>
<feature type="transmembrane region" description="Helical" evidence="1">
    <location>
        <begin position="141"/>
        <end position="157"/>
    </location>
</feature>
<dbReference type="Pfam" id="PF07635">
    <property type="entry name" value="PSCyt1"/>
    <property type="match status" value="1"/>
</dbReference>
<dbReference type="PANTHER" id="PTHR35889">
    <property type="entry name" value="CYCLOINULO-OLIGOSACCHARIDE FRUCTANOTRANSFERASE-RELATED"/>
    <property type="match status" value="1"/>
</dbReference>
<proteinExistence type="predicted"/>
<sequence>MNIRNNLQSWLENALIVFTGLLIIFLIGGDRLVVPPILQVLGRSHPLILHFPIVLMLVALVFVLVPNILPTPHQQRMARWSLLLATFFAGIAVLSGWMLSQEEGYEGDNLNLHKWMGVSVYFIALLVYFTLDKWPKMQKSLSLALVVVLIGAGHWGANLTHGTDFLMAPLQADSEGKVSLEEAEVFTHLVKPILDNKCISCHQASKIKGGLRLDEVEFIVKGGKNGALFDSTHWEKSLLVHRIELPKEEKKHMPPKGKAQLSPEELEILKLWVQGGADFEGTLADQGQESPLYQLASLQMEKDAPYDFPAAKEEDVESLNNFYRLVEPIFPGSPALSVSYFGAGAFDAKSLSDLSKIKDQVVSLNLNKMPLEGVDLKAIGALENLEDLKLNSTGVKANQLGFLPDLPHLKQLSLAGNELDKSVFEILGKVKLLESLSLWDTGLTEKDSEGFTKKMPHVILEWGFQDEGIVYRLNAPQVKFENKIFKDSEEVVLKHPIGSVQIRYTLDGSEPDSLNSLVYEEPIHLEETVQLKATAFAKGWSKSETATESFYQAGLINPDHVDLKTSPSGNYQGKGKETLVDQKKGDSNYASGDWLGFRDEPLDLFVDLGEQTASKLAVSLMYHEEAHIFPPVKVILEGKSNGSQPWQTIVSKDLDVPEKSQKSRMEQMIFEIPSETYHSLRFRLFPNTKLPAWHRGAGDKGWVFVDEVVVN</sequence>
<dbReference type="RefSeq" id="WP_192012166.1">
    <property type="nucleotide sequence ID" value="NZ_JACYTQ010000012.1"/>
</dbReference>
<feature type="transmembrane region" description="Helical" evidence="1">
    <location>
        <begin position="81"/>
        <end position="100"/>
    </location>
</feature>
<accession>A0ABR9ARH0</accession>
<name>A0ABR9ARH0_9BACT</name>
<dbReference type="InterPro" id="IPR026876">
    <property type="entry name" value="Fn3_assoc_repeat"/>
</dbReference>
<reference evidence="4 5" key="1">
    <citation type="submission" date="2020-09" db="EMBL/GenBank/DDBJ databases">
        <title>Echinicola sp. CAU 1574 isolated from sand of Sido Beach.</title>
        <authorList>
            <person name="Kim W."/>
        </authorList>
    </citation>
    <scope>NUCLEOTIDE SEQUENCE [LARGE SCALE GENOMIC DNA]</scope>
    <source>
        <strain evidence="4 5">CAU 1574</strain>
    </source>
</reference>
<dbReference type="PANTHER" id="PTHR35889:SF3">
    <property type="entry name" value="F-BOX DOMAIN-CONTAINING PROTEIN"/>
    <property type="match status" value="1"/>
</dbReference>
<evidence type="ECO:0000259" key="2">
    <source>
        <dbReference type="Pfam" id="PF07635"/>
    </source>
</evidence>
<dbReference type="InterPro" id="IPR019251">
    <property type="entry name" value="DUF2231_TM"/>
</dbReference>
<keyword evidence="1" id="KW-1133">Transmembrane helix</keyword>
<dbReference type="Gene3D" id="3.80.10.10">
    <property type="entry name" value="Ribonuclease Inhibitor"/>
    <property type="match status" value="1"/>
</dbReference>
<feature type="domain" description="Cytochrome C Planctomycete-type" evidence="2">
    <location>
        <begin position="198"/>
        <end position="257"/>
    </location>
</feature>
<gene>
    <name evidence="4" type="ORF">IFO69_21235</name>
</gene>
<feature type="domain" description="DUF2231" evidence="3">
    <location>
        <begin position="45"/>
        <end position="159"/>
    </location>
</feature>
<keyword evidence="1" id="KW-0472">Membrane</keyword>